<dbReference type="STRING" id="188477.A0A433TK46"/>
<keyword evidence="2" id="KW-0106">Calcium</keyword>
<keyword evidence="2" id="KW-0449">Lipoprotein</keyword>
<comment type="cofactor">
    <cofactor evidence="2">
        <name>Ca(2+)</name>
        <dbReference type="ChEBI" id="CHEBI:29108"/>
    </cofactor>
</comment>
<gene>
    <name evidence="3" type="ORF">EGW08_010283</name>
</gene>
<dbReference type="GO" id="GO:0005886">
    <property type="term" value="C:plasma membrane"/>
    <property type="evidence" value="ECO:0007669"/>
    <property type="project" value="TreeGrafter"/>
</dbReference>
<comment type="caution">
    <text evidence="3">The sequence shown here is derived from an EMBL/GenBank/DDBJ whole genome shotgun (WGS) entry which is preliminary data.</text>
</comment>
<proteinExistence type="inferred from homology"/>
<protein>
    <recommendedName>
        <fullName evidence="2">Phospholipid scramblase</fullName>
    </recommendedName>
</protein>
<dbReference type="InterPro" id="IPR005552">
    <property type="entry name" value="Scramblase"/>
</dbReference>
<dbReference type="Pfam" id="PF03803">
    <property type="entry name" value="Scramblase"/>
    <property type="match status" value="1"/>
</dbReference>
<name>A0A433TK46_ELYCH</name>
<dbReference type="PANTHER" id="PTHR23248">
    <property type="entry name" value="PHOSPHOLIPID SCRAMBLASE-RELATED"/>
    <property type="match status" value="1"/>
</dbReference>
<dbReference type="GO" id="GO:0017128">
    <property type="term" value="F:phospholipid scramblase activity"/>
    <property type="evidence" value="ECO:0007669"/>
    <property type="project" value="InterPro"/>
</dbReference>
<dbReference type="PANTHER" id="PTHR23248:SF63">
    <property type="entry name" value="PHOSPHOLIPID SCRAMBLASE"/>
    <property type="match status" value="1"/>
</dbReference>
<comment type="similarity">
    <text evidence="1 2">Belongs to the phospholipid scramblase family.</text>
</comment>
<dbReference type="AlphaFoldDB" id="A0A433TK46"/>
<keyword evidence="2" id="KW-0564">Palmitate</keyword>
<evidence type="ECO:0000256" key="2">
    <source>
        <dbReference type="RuleBase" id="RU363116"/>
    </source>
</evidence>
<dbReference type="Proteomes" id="UP000271974">
    <property type="component" value="Unassembled WGS sequence"/>
</dbReference>
<organism evidence="3 4">
    <name type="scientific">Elysia chlorotica</name>
    <name type="common">Eastern emerald elysia</name>
    <name type="synonym">Sea slug</name>
    <dbReference type="NCBI Taxonomy" id="188477"/>
    <lineage>
        <taxon>Eukaryota</taxon>
        <taxon>Metazoa</taxon>
        <taxon>Spiralia</taxon>
        <taxon>Lophotrochozoa</taxon>
        <taxon>Mollusca</taxon>
        <taxon>Gastropoda</taxon>
        <taxon>Heterobranchia</taxon>
        <taxon>Euthyneura</taxon>
        <taxon>Panpulmonata</taxon>
        <taxon>Sacoglossa</taxon>
        <taxon>Placobranchoidea</taxon>
        <taxon>Plakobranchidae</taxon>
        <taxon>Elysia</taxon>
    </lineage>
</organism>
<dbReference type="EMBL" id="RQTK01000313">
    <property type="protein sequence ID" value="RUS81938.1"/>
    <property type="molecule type" value="Genomic_DNA"/>
</dbReference>
<comment type="function">
    <text evidence="2">May mediate accelerated ATP-independent bidirectional transbilayer migration of phospholipids upon binding calcium ions that results in a loss of phospholipid asymmetry in the plasma membrane.</text>
</comment>
<reference evidence="3 4" key="1">
    <citation type="submission" date="2019-01" db="EMBL/GenBank/DDBJ databases">
        <title>A draft genome assembly of the solar-powered sea slug Elysia chlorotica.</title>
        <authorList>
            <person name="Cai H."/>
            <person name="Li Q."/>
            <person name="Fang X."/>
            <person name="Li J."/>
            <person name="Curtis N.E."/>
            <person name="Altenburger A."/>
            <person name="Shibata T."/>
            <person name="Feng M."/>
            <person name="Maeda T."/>
            <person name="Schwartz J.A."/>
            <person name="Shigenobu S."/>
            <person name="Lundholm N."/>
            <person name="Nishiyama T."/>
            <person name="Yang H."/>
            <person name="Hasebe M."/>
            <person name="Li S."/>
            <person name="Pierce S.K."/>
            <person name="Wang J."/>
        </authorList>
    </citation>
    <scope>NUCLEOTIDE SEQUENCE [LARGE SCALE GENOMIC DNA]</scope>
    <source>
        <strain evidence="3">EC2010</strain>
        <tissue evidence="3">Whole organism of an adult</tissue>
    </source>
</reference>
<keyword evidence="4" id="KW-1185">Reference proteome</keyword>
<evidence type="ECO:0000256" key="1">
    <source>
        <dbReference type="ARBA" id="ARBA00005350"/>
    </source>
</evidence>
<dbReference type="OrthoDB" id="191150at2759"/>
<accession>A0A433TK46</accession>
<evidence type="ECO:0000313" key="3">
    <source>
        <dbReference type="EMBL" id="RUS81938.1"/>
    </source>
</evidence>
<evidence type="ECO:0000313" key="4">
    <source>
        <dbReference type="Proteomes" id="UP000271974"/>
    </source>
</evidence>
<sequence length="148" mass="16788">MTVTRDFKCCAGCPWCADGCCIYPIYVKDKFGQKLGMTRQLNYWCTPHMGIFDESDTLIYEITGPCCPCQTPCCKGDVDYPIINSQTRSQVGTIKKVWTDVLRECFTDVTTFSLLFPLDLDVKHKALMLAAVFLVDFSIFEQYNKGDS</sequence>